<evidence type="ECO:0000256" key="6">
    <source>
        <dbReference type="PROSITE-ProRule" id="PRU00176"/>
    </source>
</evidence>
<organism evidence="9 10">
    <name type="scientific">Chlorella sorokiniana</name>
    <name type="common">Freshwater green alga</name>
    <dbReference type="NCBI Taxonomy" id="3076"/>
    <lineage>
        <taxon>Eukaryota</taxon>
        <taxon>Viridiplantae</taxon>
        <taxon>Chlorophyta</taxon>
        <taxon>core chlorophytes</taxon>
        <taxon>Trebouxiophyceae</taxon>
        <taxon>Chlorellales</taxon>
        <taxon>Chlorellaceae</taxon>
        <taxon>Chlorella clade</taxon>
        <taxon>Chlorella</taxon>
    </lineage>
</organism>
<feature type="compositionally biased region" description="Basic and acidic residues" evidence="7">
    <location>
        <begin position="59"/>
        <end position="77"/>
    </location>
</feature>
<dbReference type="InterPro" id="IPR012677">
    <property type="entry name" value="Nucleotide-bd_a/b_plait_sf"/>
</dbReference>
<evidence type="ECO:0000313" key="10">
    <source>
        <dbReference type="Proteomes" id="UP000239899"/>
    </source>
</evidence>
<keyword evidence="10" id="KW-1185">Reference proteome</keyword>
<gene>
    <name evidence="9" type="ORF">C2E21_8949</name>
</gene>
<keyword evidence="5" id="KW-0539">Nucleus</keyword>
<reference evidence="9 10" key="1">
    <citation type="journal article" date="2018" name="Plant J.">
        <title>Genome sequences of Chlorella sorokiniana UTEX 1602 and Micractinium conductrix SAG 241.80: implications to maltose excretion by a green alga.</title>
        <authorList>
            <person name="Arriola M.B."/>
            <person name="Velmurugan N."/>
            <person name="Zhang Y."/>
            <person name="Plunkett M.H."/>
            <person name="Hondzo H."/>
            <person name="Barney B.M."/>
        </authorList>
    </citation>
    <scope>NUCLEOTIDE SEQUENCE [LARGE SCALE GENOMIC DNA]</scope>
    <source>
        <strain evidence="10">UTEX 1602</strain>
    </source>
</reference>
<evidence type="ECO:0000256" key="3">
    <source>
        <dbReference type="ARBA" id="ARBA00022884"/>
    </source>
</evidence>
<evidence type="ECO:0000256" key="2">
    <source>
        <dbReference type="ARBA" id="ARBA00022664"/>
    </source>
</evidence>
<dbReference type="GO" id="GO:0005737">
    <property type="term" value="C:cytoplasm"/>
    <property type="evidence" value="ECO:0007669"/>
    <property type="project" value="TreeGrafter"/>
</dbReference>
<dbReference type="GO" id="GO:0000398">
    <property type="term" value="P:mRNA splicing, via spliceosome"/>
    <property type="evidence" value="ECO:0007669"/>
    <property type="project" value="TreeGrafter"/>
</dbReference>
<dbReference type="STRING" id="3076.A0A2P6TD22"/>
<dbReference type="InterPro" id="IPR000504">
    <property type="entry name" value="RRM_dom"/>
</dbReference>
<dbReference type="PROSITE" id="PS50102">
    <property type="entry name" value="RRM"/>
    <property type="match status" value="1"/>
</dbReference>
<feature type="compositionally biased region" description="Low complexity" evidence="7">
    <location>
        <begin position="8"/>
        <end position="47"/>
    </location>
</feature>
<dbReference type="InterPro" id="IPR034201">
    <property type="entry name" value="RNPS1_RRM"/>
</dbReference>
<dbReference type="OrthoDB" id="252020at2759"/>
<keyword evidence="4" id="KW-0508">mRNA splicing</keyword>
<protein>
    <submittedName>
        <fullName evidence="9">Serine arginine-rich splicing factor SR45-like</fullName>
    </submittedName>
</protein>
<dbReference type="CDD" id="cd12365">
    <property type="entry name" value="RRM_RNPS1"/>
    <property type="match status" value="1"/>
</dbReference>
<accession>A0A2P6TD22</accession>
<dbReference type="Proteomes" id="UP000239899">
    <property type="component" value="Unassembled WGS sequence"/>
</dbReference>
<dbReference type="GO" id="GO:0003723">
    <property type="term" value="F:RNA binding"/>
    <property type="evidence" value="ECO:0007669"/>
    <property type="project" value="UniProtKB-UniRule"/>
</dbReference>
<dbReference type="Pfam" id="PF00076">
    <property type="entry name" value="RRM_1"/>
    <property type="match status" value="1"/>
</dbReference>
<evidence type="ECO:0000259" key="8">
    <source>
        <dbReference type="PROSITE" id="PS50102"/>
    </source>
</evidence>
<dbReference type="Gene3D" id="3.30.70.330">
    <property type="match status" value="1"/>
</dbReference>
<comment type="subcellular location">
    <subcellularLocation>
        <location evidence="1">Nucleus</location>
    </subcellularLocation>
</comment>
<dbReference type="SMART" id="SM00360">
    <property type="entry name" value="RRM"/>
    <property type="match status" value="1"/>
</dbReference>
<keyword evidence="2" id="KW-0507">mRNA processing</keyword>
<dbReference type="GO" id="GO:0005654">
    <property type="term" value="C:nucleoplasm"/>
    <property type="evidence" value="ECO:0007669"/>
    <property type="project" value="TreeGrafter"/>
</dbReference>
<feature type="region of interest" description="Disordered" evidence="7">
    <location>
        <begin position="1"/>
        <end position="107"/>
    </location>
</feature>
<feature type="compositionally biased region" description="Low complexity" evidence="7">
    <location>
        <begin position="78"/>
        <end position="93"/>
    </location>
</feature>
<sequence length="221" mass="23013">MPARSRSRSSGSTSRSSGSSSSSGTSSSSSGTSGSSRSSGSTSSRSRSPPRGRRRSPERRRSEGDKPAPMDTEERGKAAVAPPAAAAVPASDSKAAEGGPSRLHVGHLTRNVTEAHVREIFGTFGKLRSVELAIDKVVNLPRGFAYVEYESRAAAEKARDHMDGGQVSFAAAPQPLPPLPAPRRPAAPQVAIPPPPLAAAPPLTTTPQVCQGCLLTWRLGW</sequence>
<evidence type="ECO:0000256" key="1">
    <source>
        <dbReference type="ARBA" id="ARBA00004123"/>
    </source>
</evidence>
<feature type="compositionally biased region" description="Basic residues" evidence="7">
    <location>
        <begin position="48"/>
        <end position="58"/>
    </location>
</feature>
<dbReference type="SUPFAM" id="SSF54928">
    <property type="entry name" value="RNA-binding domain, RBD"/>
    <property type="match status" value="1"/>
</dbReference>
<dbReference type="GO" id="GO:0061574">
    <property type="term" value="C:ASAP complex"/>
    <property type="evidence" value="ECO:0007669"/>
    <property type="project" value="TreeGrafter"/>
</dbReference>
<feature type="domain" description="RRM" evidence="8">
    <location>
        <begin position="101"/>
        <end position="174"/>
    </location>
</feature>
<dbReference type="PANTHER" id="PTHR15481:SF0">
    <property type="entry name" value="LD23870P-RELATED"/>
    <property type="match status" value="1"/>
</dbReference>
<dbReference type="AlphaFoldDB" id="A0A2P6TD22"/>
<dbReference type="InterPro" id="IPR035979">
    <property type="entry name" value="RBD_domain_sf"/>
</dbReference>
<proteinExistence type="predicted"/>
<evidence type="ECO:0000313" key="9">
    <source>
        <dbReference type="EMBL" id="PRW20539.1"/>
    </source>
</evidence>
<dbReference type="PANTHER" id="PTHR15481">
    <property type="entry name" value="RIBONUCLEIC ACID BINDING PROTEIN S1"/>
    <property type="match status" value="1"/>
</dbReference>
<evidence type="ECO:0000256" key="7">
    <source>
        <dbReference type="SAM" id="MobiDB-lite"/>
    </source>
</evidence>
<name>A0A2P6TD22_CHLSO</name>
<evidence type="ECO:0000256" key="5">
    <source>
        <dbReference type="ARBA" id="ARBA00023242"/>
    </source>
</evidence>
<comment type="caution">
    <text evidence="9">The sequence shown here is derived from an EMBL/GenBank/DDBJ whole genome shotgun (WGS) entry which is preliminary data.</text>
</comment>
<keyword evidence="3 6" id="KW-0694">RNA-binding</keyword>
<evidence type="ECO:0000256" key="4">
    <source>
        <dbReference type="ARBA" id="ARBA00023187"/>
    </source>
</evidence>
<dbReference type="EMBL" id="LHPG02000023">
    <property type="protein sequence ID" value="PRW20539.1"/>
    <property type="molecule type" value="Genomic_DNA"/>
</dbReference>